<feature type="region of interest" description="Disordered" evidence="3">
    <location>
        <begin position="631"/>
        <end position="770"/>
    </location>
</feature>
<feature type="compositionally biased region" description="Polar residues" evidence="3">
    <location>
        <begin position="676"/>
        <end position="720"/>
    </location>
</feature>
<dbReference type="InterPro" id="IPR000436">
    <property type="entry name" value="Sushi_SCR_CCP_dom"/>
</dbReference>
<keyword evidence="2" id="KW-0768">Sushi</keyword>
<evidence type="ECO:0000313" key="8">
    <source>
        <dbReference type="WormBase" id="CBG04714"/>
    </source>
</evidence>
<feature type="compositionally biased region" description="Low complexity" evidence="3">
    <location>
        <begin position="503"/>
        <end position="512"/>
    </location>
</feature>
<dbReference type="CTD" id="8579903"/>
<dbReference type="PROSITE" id="PS50923">
    <property type="entry name" value="SUSHI"/>
    <property type="match status" value="1"/>
</dbReference>
<feature type="compositionally biased region" description="Low complexity" evidence="3">
    <location>
        <begin position="790"/>
        <end position="801"/>
    </location>
</feature>
<feature type="compositionally biased region" description="Low complexity" evidence="3">
    <location>
        <begin position="448"/>
        <end position="463"/>
    </location>
</feature>
<feature type="compositionally biased region" description="Low complexity" evidence="3">
    <location>
        <begin position="415"/>
        <end position="437"/>
    </location>
</feature>
<feature type="compositionally biased region" description="Basic and acidic residues" evidence="3">
    <location>
        <begin position="272"/>
        <end position="283"/>
    </location>
</feature>
<dbReference type="KEGG" id="cbr:CBG_04714"/>
<dbReference type="STRING" id="6238.A8WYA7"/>
<feature type="compositionally biased region" description="Polar residues" evidence="3">
    <location>
        <begin position="802"/>
        <end position="822"/>
    </location>
</feature>
<dbReference type="InParanoid" id="A8WYA7"/>
<dbReference type="HOGENOM" id="CLU_278401_0_0_1"/>
<feature type="region of interest" description="Disordered" evidence="3">
    <location>
        <begin position="540"/>
        <end position="560"/>
    </location>
</feature>
<feature type="chain" id="PRO_5002729689" evidence="4">
    <location>
        <begin position="19"/>
        <end position="1125"/>
    </location>
</feature>
<feature type="compositionally biased region" description="Low complexity" evidence="3">
    <location>
        <begin position="955"/>
        <end position="980"/>
    </location>
</feature>
<dbReference type="WormBase" id="CBG04714">
    <property type="protein sequence ID" value="CBP44617"/>
    <property type="gene ID" value="WBGene00027334"/>
</dbReference>
<feature type="compositionally biased region" description="Polar residues" evidence="3">
    <location>
        <begin position="898"/>
        <end position="923"/>
    </location>
</feature>
<evidence type="ECO:0000259" key="5">
    <source>
        <dbReference type="PROSITE" id="PS50923"/>
    </source>
</evidence>
<feature type="compositionally biased region" description="Polar residues" evidence="3">
    <location>
        <begin position="587"/>
        <end position="606"/>
    </location>
</feature>
<organism evidence="6 7">
    <name type="scientific">Caenorhabditis briggsae</name>
    <dbReference type="NCBI Taxonomy" id="6238"/>
    <lineage>
        <taxon>Eukaryota</taxon>
        <taxon>Metazoa</taxon>
        <taxon>Ecdysozoa</taxon>
        <taxon>Nematoda</taxon>
        <taxon>Chromadorea</taxon>
        <taxon>Rhabditida</taxon>
        <taxon>Rhabditina</taxon>
        <taxon>Rhabditomorpha</taxon>
        <taxon>Rhabditoidea</taxon>
        <taxon>Rhabditidae</taxon>
        <taxon>Peloderinae</taxon>
        <taxon>Caenorhabditis</taxon>
    </lineage>
</organism>
<feature type="compositionally biased region" description="Polar residues" evidence="3">
    <location>
        <begin position="991"/>
        <end position="1002"/>
    </location>
</feature>
<dbReference type="OMA" id="NCTEATT"/>
<dbReference type="PANTHER" id="PTHR40289">
    <property type="entry name" value="PROTEIN CBG04714"/>
    <property type="match status" value="1"/>
</dbReference>
<feature type="compositionally biased region" description="Polar residues" evidence="3">
    <location>
        <begin position="465"/>
        <end position="497"/>
    </location>
</feature>
<evidence type="ECO:0000256" key="1">
    <source>
        <dbReference type="ARBA" id="ARBA00023157"/>
    </source>
</evidence>
<dbReference type="GeneID" id="8579903"/>
<evidence type="ECO:0000313" key="7">
    <source>
        <dbReference type="Proteomes" id="UP000008549"/>
    </source>
</evidence>
<keyword evidence="1" id="KW-1015">Disulfide bond</keyword>
<dbReference type="InterPro" id="IPR042312">
    <property type="entry name" value="F26C11.3-like"/>
</dbReference>
<feature type="compositionally biased region" description="Low complexity" evidence="3">
    <location>
        <begin position="756"/>
        <end position="769"/>
    </location>
</feature>
<feature type="region of interest" description="Disordered" evidence="3">
    <location>
        <begin position="263"/>
        <end position="512"/>
    </location>
</feature>
<feature type="compositionally biased region" description="Low complexity" evidence="3">
    <location>
        <begin position="823"/>
        <end position="840"/>
    </location>
</feature>
<reference evidence="6 7" key="1">
    <citation type="journal article" date="2003" name="PLoS Biol.">
        <title>The genome sequence of Caenorhabditis briggsae: a platform for comparative genomics.</title>
        <authorList>
            <person name="Stein L.D."/>
            <person name="Bao Z."/>
            <person name="Blasiar D."/>
            <person name="Blumenthal T."/>
            <person name="Brent M.R."/>
            <person name="Chen N."/>
            <person name="Chinwalla A."/>
            <person name="Clarke L."/>
            <person name="Clee C."/>
            <person name="Coghlan A."/>
            <person name="Coulson A."/>
            <person name="D'Eustachio P."/>
            <person name="Fitch D.H."/>
            <person name="Fulton L.A."/>
            <person name="Fulton R.E."/>
            <person name="Griffiths-Jones S."/>
            <person name="Harris T.W."/>
            <person name="Hillier L.W."/>
            <person name="Kamath R."/>
            <person name="Kuwabara P.E."/>
            <person name="Mardis E.R."/>
            <person name="Marra M.A."/>
            <person name="Miner T.L."/>
            <person name="Minx P."/>
            <person name="Mullikin J.C."/>
            <person name="Plumb R.W."/>
            <person name="Rogers J."/>
            <person name="Schein J.E."/>
            <person name="Sohrmann M."/>
            <person name="Spieth J."/>
            <person name="Stajich J.E."/>
            <person name="Wei C."/>
            <person name="Willey D."/>
            <person name="Wilson R.K."/>
            <person name="Durbin R."/>
            <person name="Waterston R.H."/>
        </authorList>
    </citation>
    <scope>NUCLEOTIDE SEQUENCE [LARGE SCALE GENOMIC DNA]</scope>
    <source>
        <strain evidence="6 7">AF16</strain>
    </source>
</reference>
<accession>A8WYA7</accession>
<feature type="compositionally biased region" description="Low complexity" evidence="3">
    <location>
        <begin position="306"/>
        <end position="319"/>
    </location>
</feature>
<dbReference type="eggNOG" id="ENOG502QQ65">
    <property type="taxonomic scope" value="Eukaryota"/>
</dbReference>
<proteinExistence type="predicted"/>
<protein>
    <submittedName>
        <fullName evidence="6">Protein CBG04714</fullName>
    </submittedName>
</protein>
<feature type="region of interest" description="Disordered" evidence="3">
    <location>
        <begin position="788"/>
        <end position="859"/>
    </location>
</feature>
<feature type="compositionally biased region" description="Basic and acidic residues" evidence="3">
    <location>
        <begin position="1004"/>
        <end position="1013"/>
    </location>
</feature>
<gene>
    <name evidence="6 8" type="ORF">CBG04714</name>
    <name evidence="6" type="ORF">CBG_04714</name>
</gene>
<dbReference type="EMBL" id="HE601135">
    <property type="protein sequence ID" value="CAP25365.2"/>
    <property type="molecule type" value="Genomic_DNA"/>
</dbReference>
<feature type="region of interest" description="Disordered" evidence="3">
    <location>
        <begin position="587"/>
        <end position="607"/>
    </location>
</feature>
<feature type="compositionally biased region" description="Basic and acidic residues" evidence="3">
    <location>
        <begin position="291"/>
        <end position="305"/>
    </location>
</feature>
<keyword evidence="4" id="KW-0732">Signal</keyword>
<feature type="domain" description="Sushi" evidence="5">
    <location>
        <begin position="1052"/>
        <end position="1119"/>
    </location>
</feature>
<feature type="compositionally biased region" description="Polar residues" evidence="3">
    <location>
        <begin position="638"/>
        <end position="656"/>
    </location>
</feature>
<feature type="compositionally biased region" description="Polar residues" evidence="3">
    <location>
        <begin position="1035"/>
        <end position="1048"/>
    </location>
</feature>
<feature type="compositionally biased region" description="Low complexity" evidence="3">
    <location>
        <begin position="661"/>
        <end position="674"/>
    </location>
</feature>
<feature type="compositionally biased region" description="Polar residues" evidence="3">
    <location>
        <begin position="739"/>
        <end position="750"/>
    </location>
</feature>
<sequence length="1125" mass="117948">MRVYTILLLLQIPLNSHQLDCDWLTDKSQVYVDNQNKSLSYDGICCFEQVLKLLDTEKIGFVDDWRKAESINKFLIIEQVFLRFGRNCMSLQETATKLSSTTSSPIDCGWLATDFAVYDELNVEATFIYSRNCCSETAHEKLANTKFAIDIEDMEKTPISDTFSDNDKDEKLNKLKEAALTKLLYCIPNACPGLDSIWDNCTEATTTTTTTTLTTTTESPQTTTKKCDSWLNTQFDVTDKNGVVTFTYNANCYTTTKFQWQRMTSTTQPSKPDFESSERETTTTEKPTTTMKKDIPIPNEPKNDDPAFPSSSSSASPDSGNWNEERKTTTTERPTTTLKKVIEVIKEPKNDDPAFPSSSSTLLPEFGPGKPGEKLTTEPNIPSSSSSSSQTKTPTLIPKDRTTTTPNGKLEEVYESTSTEAASTSSSVLVSKDLTTTIPDKTAEIDEPASTASASTLLTTELPGQGTTSVSETTTALSGSTKKSEDATTSSDPTETPKQLDKITTTTSPLIETTETDLEGIIMFDMQAQISNFFFDSTTPSFDESSTTPDSITSKSTTKTRNLYQDETGNPKIEKAANSKFSELSTSHVSSTTASRSGTFQTTTKRSAPIDDSPIGFTLTSILSSTTSTGHISTKKTVNSGATESESMIPATSTAKLSVPTDTETGGTISTESSKVSKVTANPSASTTQAVASSGAHSPVTGTTTPPAFVSSKGSTQSTPKLDPLGTGTTEEEEVRKTTPPNGVSGSTTGKLVANTGTGSTLTPITGTTDQAGSLGTDKAGFHVTGSNVTTTTGKAATGLTSSDKPVTTDSGTAVQLTGSAQSSTPSGTALGTASTASGAMKISTSTETQEQTNPIATATTINYTTPAVPVPTGSTISGFIKTSTKSFSSSSVAPTVLSNETDASGSTPSSQPSGAGSTNSLKATPTSSSAGTTSNGPTGTGSRNVFSTSPGHPSRTSTAGSGSTSTTGGTTKSIGSSGSNMTTKAGPGTASGTAKTTTPGESASEKASRATEKGSTVSMVFRSATPVPDGPATEASTKPVSIPTSTRPVTTVCPALSLDLGNTVRPTTAELKSYYAAGEQVVHMCKKYHAFELAGQPFKVYVCKNDGTWAGAPEKCVAEKRKEL</sequence>
<feature type="compositionally biased region" description="Low complexity" evidence="3">
    <location>
        <begin position="924"/>
        <end position="943"/>
    </location>
</feature>
<evidence type="ECO:0000256" key="2">
    <source>
        <dbReference type="PROSITE-ProRule" id="PRU00302"/>
    </source>
</evidence>
<evidence type="ECO:0000313" key="6">
    <source>
        <dbReference type="EMBL" id="CAP25365.2"/>
    </source>
</evidence>
<dbReference type="Proteomes" id="UP000008549">
    <property type="component" value="Unassembled WGS sequence"/>
</dbReference>
<reference evidence="6 7" key="2">
    <citation type="journal article" date="2011" name="PLoS Genet.">
        <title>Caenorhabditis briggsae recombinant inbred line genotypes reveal inter-strain incompatibility and the evolution of recombination.</title>
        <authorList>
            <person name="Ross J.A."/>
            <person name="Koboldt D.C."/>
            <person name="Staisch J.E."/>
            <person name="Chamberlin H.M."/>
            <person name="Gupta B.P."/>
            <person name="Miller R.D."/>
            <person name="Baird S.E."/>
            <person name="Haag E.S."/>
        </authorList>
    </citation>
    <scope>NUCLEOTIDE SEQUENCE [LARGE SCALE GENOMIC DNA]</scope>
    <source>
        <strain evidence="6 7">AF16</strain>
    </source>
</reference>
<feature type="region of interest" description="Disordered" evidence="3">
    <location>
        <begin position="898"/>
        <end position="1048"/>
    </location>
</feature>
<dbReference type="PANTHER" id="PTHR40289:SF1">
    <property type="entry name" value="SUSHI DOMAIN-CONTAINING PROTEIN"/>
    <property type="match status" value="1"/>
</dbReference>
<comment type="caution">
    <text evidence="2">Lacks conserved residue(s) required for the propagation of feature annotation.</text>
</comment>
<keyword evidence="7" id="KW-1185">Reference proteome</keyword>
<dbReference type="RefSeq" id="XP_045092742.1">
    <property type="nucleotide sequence ID" value="XM_045238157.1"/>
</dbReference>
<feature type="signal peptide" evidence="4">
    <location>
        <begin position="1"/>
        <end position="18"/>
    </location>
</feature>
<evidence type="ECO:0000256" key="3">
    <source>
        <dbReference type="SAM" id="MobiDB-lite"/>
    </source>
</evidence>
<feature type="compositionally biased region" description="Polar residues" evidence="3">
    <location>
        <begin position="843"/>
        <end position="859"/>
    </location>
</feature>
<feature type="compositionally biased region" description="Basic and acidic residues" evidence="3">
    <location>
        <begin position="340"/>
        <end position="352"/>
    </location>
</feature>
<name>A8WYA7_CAEBR</name>
<evidence type="ECO:0000256" key="4">
    <source>
        <dbReference type="SAM" id="SignalP"/>
    </source>
</evidence>
<dbReference type="AlphaFoldDB" id="A8WYA7"/>